<reference evidence="1 2" key="1">
    <citation type="submission" date="2022-08" db="EMBL/GenBank/DDBJ databases">
        <authorList>
            <person name="Zeman M."/>
            <person name="Kubasova T."/>
        </authorList>
    </citation>
    <scope>NUCLEOTIDE SEQUENCE [LARGE SCALE GENOMIC DNA]</scope>
    <source>
        <strain evidence="1 2">ET62</strain>
    </source>
</reference>
<evidence type="ECO:0000313" key="2">
    <source>
        <dbReference type="Proteomes" id="UP001204579"/>
    </source>
</evidence>
<evidence type="ECO:0000313" key="1">
    <source>
        <dbReference type="EMBL" id="MCR8872753.1"/>
    </source>
</evidence>
<evidence type="ECO:0008006" key="3">
    <source>
        <dbReference type="Google" id="ProtNLM"/>
    </source>
</evidence>
<dbReference type="Proteomes" id="UP001204579">
    <property type="component" value="Unassembled WGS sequence"/>
</dbReference>
<accession>A0AAW5N4X9</accession>
<comment type="caution">
    <text evidence="1">The sequence shown here is derived from an EMBL/GenBank/DDBJ whole genome shotgun (WGS) entry which is preliminary data.</text>
</comment>
<proteinExistence type="predicted"/>
<organism evidence="1 2">
    <name type="scientific">Phocaeicola barnesiae</name>
    <dbReference type="NCBI Taxonomy" id="376804"/>
    <lineage>
        <taxon>Bacteria</taxon>
        <taxon>Pseudomonadati</taxon>
        <taxon>Bacteroidota</taxon>
        <taxon>Bacteroidia</taxon>
        <taxon>Bacteroidales</taxon>
        <taxon>Bacteroidaceae</taxon>
        <taxon>Phocaeicola</taxon>
    </lineage>
</organism>
<name>A0AAW5N4X9_9BACT</name>
<gene>
    <name evidence="1" type="ORF">NW209_01750</name>
</gene>
<sequence>MVPVIDKLKICYTLSDTSRLHDLRENPVETYEVQGWDFQLRRIDGTHFNYIYEIVYTFYYDNTFKDMEEQIFGTIQWGLRSDHDETFQSFVWLKIDNQQFYLKYNHNTKGRLVFLDYIEQMLGLEFNNITHLDLAIDASTNFSKALVKMIRNKDYYPIINGTKITDRKKLIEDILYIGVGSLERIKEYSILIQQKKNDISINAYNKKREIENKSHKHYIMESYGNPSQLHRLEVRINSDTMKDFFTREHIEYNPSMFINDDWLWLFFLNFMNRVIRFQAVKGRKVYGVMDLI</sequence>
<keyword evidence="2" id="KW-1185">Reference proteome</keyword>
<protein>
    <recommendedName>
        <fullName evidence="3">Thiopeptide-type bacteriocin biosynthesis domain-containing protein</fullName>
    </recommendedName>
</protein>
<dbReference type="AlphaFoldDB" id="A0AAW5N4X9"/>
<dbReference type="RefSeq" id="WP_258335239.1">
    <property type="nucleotide sequence ID" value="NZ_JANRHJ010000002.1"/>
</dbReference>
<dbReference type="EMBL" id="JANRHJ010000002">
    <property type="protein sequence ID" value="MCR8872753.1"/>
    <property type="molecule type" value="Genomic_DNA"/>
</dbReference>